<dbReference type="EMBL" id="CP066681">
    <property type="protein sequence ID" value="QQG36905.1"/>
    <property type="molecule type" value="Genomic_DNA"/>
</dbReference>
<evidence type="ECO:0000313" key="1">
    <source>
        <dbReference type="EMBL" id="QQG36905.1"/>
    </source>
</evidence>
<dbReference type="PROSITE" id="PS51257">
    <property type="entry name" value="PROKAR_LIPOPROTEIN"/>
    <property type="match status" value="1"/>
</dbReference>
<sequence length="235" mass="24909">MSVSLKPYFRQAAAAGALATAFFVSGCATVVQPRPESCMGGGGVSVMGVGVRNVSFDEKCAAYQKERMTRETDISRAESLLLKQNDPVGNALGMLLSLELSPEARAQLEKRVGGKEKIRIAPETLAGLLMAQNETSRYVGLQIYAASPEDVHKGVDDILKAQGIKLTSLITPGTLQQEDAARAWAHSHAEGKATLANVLPDTAVTTRTTTGCTRTRTGNQVILDCPAPKSAPGQR</sequence>
<accession>A0A7T5R3J8</accession>
<dbReference type="Proteomes" id="UP000595362">
    <property type="component" value="Chromosome"/>
</dbReference>
<reference evidence="1 2" key="1">
    <citation type="submission" date="2020-07" db="EMBL/GenBank/DDBJ databases">
        <title>Huge and variable diversity of episymbiotic CPR bacteria and DPANN archaea in groundwater ecosystems.</title>
        <authorList>
            <person name="He C.Y."/>
            <person name="Keren R."/>
            <person name="Whittaker M."/>
            <person name="Farag I.F."/>
            <person name="Doudna J."/>
            <person name="Cate J.H.D."/>
            <person name="Banfield J.F."/>
        </authorList>
    </citation>
    <scope>NUCLEOTIDE SEQUENCE [LARGE SCALE GENOMIC DNA]</scope>
    <source>
        <strain evidence="1">NC_groundwater_70_Ag_B-0.1um_54_66</strain>
    </source>
</reference>
<protein>
    <recommendedName>
        <fullName evidence="3">Lipoprotein</fullName>
    </recommendedName>
</protein>
<gene>
    <name evidence="1" type="ORF">HYS17_03800</name>
</gene>
<dbReference type="AlphaFoldDB" id="A0A7T5R3J8"/>
<evidence type="ECO:0008006" key="3">
    <source>
        <dbReference type="Google" id="ProtNLM"/>
    </source>
</evidence>
<name>A0A7T5R3J8_9BACT</name>
<evidence type="ECO:0000313" key="2">
    <source>
        <dbReference type="Proteomes" id="UP000595362"/>
    </source>
</evidence>
<organism evidence="1 2">
    <name type="scientific">Micavibrio aeruginosavorus</name>
    <dbReference type="NCBI Taxonomy" id="349221"/>
    <lineage>
        <taxon>Bacteria</taxon>
        <taxon>Pseudomonadati</taxon>
        <taxon>Bdellovibrionota</taxon>
        <taxon>Bdellovibrionia</taxon>
        <taxon>Bdellovibrionales</taxon>
        <taxon>Pseudobdellovibrionaceae</taxon>
        <taxon>Micavibrio</taxon>
    </lineage>
</organism>
<proteinExistence type="predicted"/>